<evidence type="ECO:0000256" key="4">
    <source>
        <dbReference type="ARBA" id="ARBA00022692"/>
    </source>
</evidence>
<dbReference type="SUPFAM" id="SSF56935">
    <property type="entry name" value="Porins"/>
    <property type="match status" value="1"/>
</dbReference>
<feature type="chain" id="PRO_5019563951" evidence="13">
    <location>
        <begin position="23"/>
        <end position="741"/>
    </location>
</feature>
<comment type="similarity">
    <text evidence="10 11">Belongs to the TonB-dependent receptor family.</text>
</comment>
<feature type="signal peptide" evidence="13">
    <location>
        <begin position="1"/>
        <end position="22"/>
    </location>
</feature>
<dbReference type="InterPro" id="IPR000531">
    <property type="entry name" value="Beta-barrel_TonB"/>
</dbReference>
<dbReference type="PROSITE" id="PS52016">
    <property type="entry name" value="TONB_DEPENDENT_REC_3"/>
    <property type="match status" value="1"/>
</dbReference>
<dbReference type="InterPro" id="IPR036942">
    <property type="entry name" value="Beta-barrel_TonB_sf"/>
</dbReference>
<keyword evidence="9 10" id="KW-0998">Cell outer membrane</keyword>
<name>A0A419EPN0_9BACT</name>
<dbReference type="EMBL" id="QZKI01000131">
    <property type="protein sequence ID" value="RJP65036.1"/>
    <property type="molecule type" value="Genomic_DNA"/>
</dbReference>
<dbReference type="InterPro" id="IPR012910">
    <property type="entry name" value="Plug_dom"/>
</dbReference>
<evidence type="ECO:0000256" key="12">
    <source>
        <dbReference type="SAM" id="MobiDB-lite"/>
    </source>
</evidence>
<evidence type="ECO:0000259" key="14">
    <source>
        <dbReference type="Pfam" id="PF00593"/>
    </source>
</evidence>
<accession>A0A419EPN0</accession>
<feature type="domain" description="TonB-dependent receptor plug" evidence="15">
    <location>
        <begin position="106"/>
        <end position="203"/>
    </location>
</feature>
<organism evidence="16 17">
    <name type="scientific">Candidatus Abyssobacteria bacterium SURF_17</name>
    <dbReference type="NCBI Taxonomy" id="2093361"/>
    <lineage>
        <taxon>Bacteria</taxon>
        <taxon>Pseudomonadati</taxon>
        <taxon>Candidatus Hydrogenedentota</taxon>
        <taxon>Candidatus Abyssobacteria</taxon>
    </lineage>
</organism>
<dbReference type="InterPro" id="IPR039426">
    <property type="entry name" value="TonB-dep_rcpt-like"/>
</dbReference>
<evidence type="ECO:0000256" key="1">
    <source>
        <dbReference type="ARBA" id="ARBA00004571"/>
    </source>
</evidence>
<dbReference type="PANTHER" id="PTHR30069">
    <property type="entry name" value="TONB-DEPENDENT OUTER MEMBRANE RECEPTOR"/>
    <property type="match status" value="1"/>
</dbReference>
<dbReference type="Pfam" id="PF07715">
    <property type="entry name" value="Plug"/>
    <property type="match status" value="1"/>
</dbReference>
<evidence type="ECO:0000259" key="15">
    <source>
        <dbReference type="Pfam" id="PF07715"/>
    </source>
</evidence>
<dbReference type="Proteomes" id="UP000285961">
    <property type="component" value="Unassembled WGS sequence"/>
</dbReference>
<dbReference type="Pfam" id="PF00593">
    <property type="entry name" value="TonB_dep_Rec_b-barrel"/>
    <property type="match status" value="1"/>
</dbReference>
<dbReference type="Gene3D" id="2.40.170.20">
    <property type="entry name" value="TonB-dependent receptor, beta-barrel domain"/>
    <property type="match status" value="1"/>
</dbReference>
<keyword evidence="3 10" id="KW-1134">Transmembrane beta strand</keyword>
<comment type="caution">
    <text evidence="16">The sequence shown here is derived from an EMBL/GenBank/DDBJ whole genome shotgun (WGS) entry which is preliminary data.</text>
</comment>
<sequence length="741" mass="82921">MKTLLTLLTALVFLLTPPSVWAEEPADNANALTKPAAVEEEATEAASPETPPAATESVPTAAEPAPAAVEWEPPEEAEHVADFEVYTLGEILVTADKPSVREVSITNEVTAEDIAATNSRTAAEALSYVPGIEVSTGRKNEPEISIHGFEQRKTLILIDGVPYYETNYGKLDLNQIPSDIIAKIEVTKGAPSVLYGPNAEVGVINIITKKASEKPYAALNVEGGEKDYFRTSLSHGMKVGIFNYWLNYTHNEQDAWRLSDDFDPELGAIVRRPGGTTEKVLENGGFRNNSDRDSDSIWAKFGVEPNEDSEYFVNLHYIDTEKGLPPSIATNMVFLSRPAFSQFARFDRYDDWGVDLSGRQRVTDQFGLQGKLFYHNHVDDYVSFSDDTFTDEISTSRFKDYFVGGNLIADIAPVEWDVVRLAFHYKEDSHKERDDEYLPFAESESHTGSLALENEFNRINNLSVVVGISYDWFKVDDAEANVIDDDGNLIEQDDLDTEGTTEEFNPMIGAYYTFPDATKLYGSVAQKTRFPTLQQLFSGSSGNPDLNAEKSVNYTIGASRPFFDIAQAELAFFYHDIEDWISRDGPSVLGVYRNYAEIDVCGIEFNTEIYPTENLALGFGYTYLHASDESDEAETHKVVQMPKNKVDARLTYAIPNWDTRIDLTALFVDEAYSELPTPQNPDTEITESDDYYTLNARVAKRFGEHFEGYVAVNNITDYDYESEADFPAPGRMWWVGVTARY</sequence>
<dbReference type="Gene3D" id="2.170.130.10">
    <property type="entry name" value="TonB-dependent receptor, plug domain"/>
    <property type="match status" value="1"/>
</dbReference>
<proteinExistence type="inferred from homology"/>
<dbReference type="PANTHER" id="PTHR30069:SF29">
    <property type="entry name" value="HEMOGLOBIN AND HEMOGLOBIN-HAPTOGLOBIN-BINDING PROTEIN 1-RELATED"/>
    <property type="match status" value="1"/>
</dbReference>
<feature type="region of interest" description="Disordered" evidence="12">
    <location>
        <begin position="36"/>
        <end position="71"/>
    </location>
</feature>
<dbReference type="GO" id="GO:0009279">
    <property type="term" value="C:cell outer membrane"/>
    <property type="evidence" value="ECO:0007669"/>
    <property type="project" value="UniProtKB-SubCell"/>
</dbReference>
<feature type="compositionally biased region" description="Low complexity" evidence="12">
    <location>
        <begin position="44"/>
        <end position="71"/>
    </location>
</feature>
<dbReference type="GO" id="GO:0044718">
    <property type="term" value="P:siderophore transmembrane transport"/>
    <property type="evidence" value="ECO:0007669"/>
    <property type="project" value="TreeGrafter"/>
</dbReference>
<dbReference type="GO" id="GO:0015344">
    <property type="term" value="F:siderophore uptake transmembrane transporter activity"/>
    <property type="evidence" value="ECO:0007669"/>
    <property type="project" value="TreeGrafter"/>
</dbReference>
<keyword evidence="4 10" id="KW-0812">Transmembrane</keyword>
<keyword evidence="7 10" id="KW-0472">Membrane</keyword>
<evidence type="ECO:0000256" key="2">
    <source>
        <dbReference type="ARBA" id="ARBA00022448"/>
    </source>
</evidence>
<keyword evidence="6 11" id="KW-0798">TonB box</keyword>
<evidence type="ECO:0000256" key="7">
    <source>
        <dbReference type="ARBA" id="ARBA00023136"/>
    </source>
</evidence>
<dbReference type="AlphaFoldDB" id="A0A419EPN0"/>
<evidence type="ECO:0000256" key="9">
    <source>
        <dbReference type="ARBA" id="ARBA00023237"/>
    </source>
</evidence>
<gene>
    <name evidence="16" type="ORF">C4532_18435</name>
</gene>
<evidence type="ECO:0000256" key="8">
    <source>
        <dbReference type="ARBA" id="ARBA00023170"/>
    </source>
</evidence>
<keyword evidence="2 10" id="KW-0813">Transport</keyword>
<evidence type="ECO:0000256" key="3">
    <source>
        <dbReference type="ARBA" id="ARBA00022452"/>
    </source>
</evidence>
<keyword evidence="5 13" id="KW-0732">Signal</keyword>
<reference evidence="16 17" key="1">
    <citation type="journal article" date="2017" name="ISME J.">
        <title>Energy and carbon metabolisms in a deep terrestrial subsurface fluid microbial community.</title>
        <authorList>
            <person name="Momper L."/>
            <person name="Jungbluth S.P."/>
            <person name="Lee M.D."/>
            <person name="Amend J.P."/>
        </authorList>
    </citation>
    <scope>NUCLEOTIDE SEQUENCE [LARGE SCALE GENOMIC DNA]</scope>
    <source>
        <strain evidence="16">SURF_17</strain>
    </source>
</reference>
<feature type="domain" description="TonB-dependent receptor-like beta-barrel" evidence="14">
    <location>
        <begin position="325"/>
        <end position="715"/>
    </location>
</feature>
<protein>
    <submittedName>
        <fullName evidence="16">TonB-dependent receptor</fullName>
    </submittedName>
</protein>
<evidence type="ECO:0000256" key="13">
    <source>
        <dbReference type="SAM" id="SignalP"/>
    </source>
</evidence>
<evidence type="ECO:0000313" key="16">
    <source>
        <dbReference type="EMBL" id="RJP65036.1"/>
    </source>
</evidence>
<comment type="subcellular location">
    <subcellularLocation>
        <location evidence="1 10">Cell outer membrane</location>
        <topology evidence="1 10">Multi-pass membrane protein</topology>
    </subcellularLocation>
</comment>
<evidence type="ECO:0000256" key="10">
    <source>
        <dbReference type="PROSITE-ProRule" id="PRU01360"/>
    </source>
</evidence>
<evidence type="ECO:0000256" key="6">
    <source>
        <dbReference type="ARBA" id="ARBA00023077"/>
    </source>
</evidence>
<evidence type="ECO:0000313" key="17">
    <source>
        <dbReference type="Proteomes" id="UP000285961"/>
    </source>
</evidence>
<evidence type="ECO:0000256" key="11">
    <source>
        <dbReference type="RuleBase" id="RU003357"/>
    </source>
</evidence>
<dbReference type="CDD" id="cd01347">
    <property type="entry name" value="ligand_gated_channel"/>
    <property type="match status" value="1"/>
</dbReference>
<keyword evidence="8 16" id="KW-0675">Receptor</keyword>
<dbReference type="InterPro" id="IPR037066">
    <property type="entry name" value="Plug_dom_sf"/>
</dbReference>
<evidence type="ECO:0000256" key="5">
    <source>
        <dbReference type="ARBA" id="ARBA00022729"/>
    </source>
</evidence>